<gene>
    <name evidence="2" type="ORF">C24_LOCUS14550</name>
</gene>
<dbReference type="EMBL" id="CACSHJ010000089">
    <property type="protein sequence ID" value="CAA0384361.1"/>
    <property type="molecule type" value="Genomic_DNA"/>
</dbReference>
<dbReference type="ExpressionAtlas" id="A0A5S9XHG6">
    <property type="expression patterns" value="baseline and differential"/>
</dbReference>
<feature type="transmembrane region" description="Helical" evidence="1">
    <location>
        <begin position="168"/>
        <end position="192"/>
    </location>
</feature>
<sequence length="204" mass="23518">MPLKPLRHIIHEVNRLKKNDIIIPFLRSGDYRSFFNLSLTFTPNRIQLPHQEYYLRLSRMHDVASFCAELIFGLKGLWRNSCFTLEGISALPSSLSRIASSLSVFSKWFTPETIETKEHFSKSRILLIVTIVKLPEFFAKVSLTHHDFACDMLRSSCLRVLMDLSPMFNALSTFLATLDVILCLICFMYPTIQLMICTLYSSLV</sequence>
<accession>A0A5S9XHG6</accession>
<keyword evidence="1" id="KW-1133">Transmembrane helix</keyword>
<evidence type="ECO:0000313" key="3">
    <source>
        <dbReference type="Proteomes" id="UP000434276"/>
    </source>
</evidence>
<proteinExistence type="predicted"/>
<dbReference type="AlphaFoldDB" id="A0A5S9XHG6"/>
<protein>
    <submittedName>
        <fullName evidence="2">Uncharacterized protein</fullName>
    </submittedName>
</protein>
<dbReference type="Proteomes" id="UP000434276">
    <property type="component" value="Unassembled WGS sequence"/>
</dbReference>
<name>A0A5S9XHG6_ARATH</name>
<keyword evidence="1" id="KW-0812">Transmembrane</keyword>
<reference evidence="2 3" key="1">
    <citation type="submission" date="2019-12" db="EMBL/GenBank/DDBJ databases">
        <authorList>
            <person name="Jiao W.-B."/>
            <person name="Schneeberger K."/>
        </authorList>
    </citation>
    <scope>NUCLEOTIDE SEQUENCE [LARGE SCALE GENOMIC DNA]</scope>
    <source>
        <strain evidence="3">cv. C24</strain>
    </source>
</reference>
<organism evidence="2 3">
    <name type="scientific">Arabidopsis thaliana</name>
    <name type="common">Mouse-ear cress</name>
    <dbReference type="NCBI Taxonomy" id="3702"/>
    <lineage>
        <taxon>Eukaryota</taxon>
        <taxon>Viridiplantae</taxon>
        <taxon>Streptophyta</taxon>
        <taxon>Embryophyta</taxon>
        <taxon>Tracheophyta</taxon>
        <taxon>Spermatophyta</taxon>
        <taxon>Magnoliopsida</taxon>
        <taxon>eudicotyledons</taxon>
        <taxon>Gunneridae</taxon>
        <taxon>Pentapetalae</taxon>
        <taxon>rosids</taxon>
        <taxon>malvids</taxon>
        <taxon>Brassicales</taxon>
        <taxon>Brassicaceae</taxon>
        <taxon>Camelineae</taxon>
        <taxon>Arabidopsis</taxon>
    </lineage>
</organism>
<evidence type="ECO:0000256" key="1">
    <source>
        <dbReference type="SAM" id="Phobius"/>
    </source>
</evidence>
<evidence type="ECO:0000313" key="2">
    <source>
        <dbReference type="EMBL" id="CAA0384361.1"/>
    </source>
</evidence>
<keyword evidence="1" id="KW-0472">Membrane</keyword>
<dbReference type="OrthoDB" id="10620727at2759"/>